<evidence type="ECO:0000256" key="12">
    <source>
        <dbReference type="SAM" id="MobiDB-lite"/>
    </source>
</evidence>
<keyword evidence="5" id="KW-0819">tRNA processing</keyword>
<reference evidence="14 15" key="1">
    <citation type="journal article" date="2018" name="Plant J.">
        <title>Genome sequences of Chlorella sorokiniana UTEX 1602 and Micractinium conductrix SAG 241.80: implications to maltose excretion by a green alga.</title>
        <authorList>
            <person name="Arriola M.B."/>
            <person name="Velmurugan N."/>
            <person name="Zhang Y."/>
            <person name="Plunkett M.H."/>
            <person name="Hondzo H."/>
            <person name="Barney B.M."/>
        </authorList>
    </citation>
    <scope>NUCLEOTIDE SEQUENCE [LARGE SCALE GENOMIC DNA]</scope>
    <source>
        <strain evidence="14 15">SAG 241.80</strain>
    </source>
</reference>
<evidence type="ECO:0000313" key="15">
    <source>
        <dbReference type="Proteomes" id="UP000239649"/>
    </source>
</evidence>
<feature type="region of interest" description="Disordered" evidence="12">
    <location>
        <begin position="233"/>
        <end position="270"/>
    </location>
</feature>
<comment type="function">
    <text evidence="7">Catalyzes the formation of 3-(3-amino-3-carboxypropyl)uridine (acp3U) at position 20 in the D-loop of several cytoplasmic tRNAs (acp3U(20)).</text>
</comment>
<dbReference type="Pfam" id="PF03942">
    <property type="entry name" value="DTW"/>
    <property type="match status" value="1"/>
</dbReference>
<comment type="similarity">
    <text evidence="8">Belongs to the TDD superfamily. DTWD1 family.</text>
</comment>
<keyword evidence="15" id="KW-1185">Reference proteome</keyword>
<evidence type="ECO:0000256" key="4">
    <source>
        <dbReference type="ARBA" id="ARBA00022691"/>
    </source>
</evidence>
<dbReference type="SMART" id="SM01144">
    <property type="entry name" value="DTW"/>
    <property type="match status" value="1"/>
</dbReference>
<name>A0A2P6V9V9_9CHLO</name>
<evidence type="ECO:0000256" key="2">
    <source>
        <dbReference type="ARBA" id="ARBA00012386"/>
    </source>
</evidence>
<evidence type="ECO:0000256" key="5">
    <source>
        <dbReference type="ARBA" id="ARBA00022694"/>
    </source>
</evidence>
<evidence type="ECO:0000313" key="14">
    <source>
        <dbReference type="EMBL" id="PSC70879.1"/>
    </source>
</evidence>
<evidence type="ECO:0000256" key="10">
    <source>
        <dbReference type="ARBA" id="ARBA00042508"/>
    </source>
</evidence>
<feature type="region of interest" description="Disordered" evidence="12">
    <location>
        <begin position="1"/>
        <end position="34"/>
    </location>
</feature>
<proteinExistence type="inferred from homology"/>
<organism evidence="14 15">
    <name type="scientific">Micractinium conductrix</name>
    <dbReference type="NCBI Taxonomy" id="554055"/>
    <lineage>
        <taxon>Eukaryota</taxon>
        <taxon>Viridiplantae</taxon>
        <taxon>Chlorophyta</taxon>
        <taxon>core chlorophytes</taxon>
        <taxon>Trebouxiophyceae</taxon>
        <taxon>Chlorellales</taxon>
        <taxon>Chlorellaceae</taxon>
        <taxon>Chlorella clade</taxon>
        <taxon>Micractinium</taxon>
    </lineage>
</organism>
<dbReference type="GO" id="GO:0008033">
    <property type="term" value="P:tRNA processing"/>
    <property type="evidence" value="ECO:0007669"/>
    <property type="project" value="UniProtKB-KW"/>
</dbReference>
<dbReference type="OrthoDB" id="660555at2759"/>
<keyword evidence="6" id="KW-0539">Nucleus</keyword>
<evidence type="ECO:0000256" key="8">
    <source>
        <dbReference type="ARBA" id="ARBA00038290"/>
    </source>
</evidence>
<dbReference type="Proteomes" id="UP000239649">
    <property type="component" value="Unassembled WGS sequence"/>
</dbReference>
<keyword evidence="3" id="KW-0808">Transferase</keyword>
<dbReference type="GO" id="GO:0016432">
    <property type="term" value="F:tRNA-uridine aminocarboxypropyltransferase activity"/>
    <property type="evidence" value="ECO:0007669"/>
    <property type="project" value="UniProtKB-EC"/>
</dbReference>
<evidence type="ECO:0000256" key="3">
    <source>
        <dbReference type="ARBA" id="ARBA00022679"/>
    </source>
</evidence>
<evidence type="ECO:0000259" key="13">
    <source>
        <dbReference type="SMART" id="SM01144"/>
    </source>
</evidence>
<evidence type="ECO:0000256" key="9">
    <source>
        <dbReference type="ARBA" id="ARBA00039242"/>
    </source>
</evidence>
<dbReference type="InterPro" id="IPR051521">
    <property type="entry name" value="tRNA_Mod/Golgi_Maint"/>
</dbReference>
<comment type="catalytic activity">
    <reaction evidence="11">
        <text>a uridine in tRNA + S-adenosyl-L-methionine = a 3-[(3S)-3-amino-3-carboxypropyl]uridine in tRNA + S-methyl-5'-thioadenosine + H(+)</text>
        <dbReference type="Rhea" id="RHEA:62432"/>
        <dbReference type="Rhea" id="RHEA-COMP:13339"/>
        <dbReference type="Rhea" id="RHEA-COMP:16092"/>
        <dbReference type="ChEBI" id="CHEBI:15378"/>
        <dbReference type="ChEBI" id="CHEBI:17509"/>
        <dbReference type="ChEBI" id="CHEBI:59789"/>
        <dbReference type="ChEBI" id="CHEBI:65315"/>
        <dbReference type="ChEBI" id="CHEBI:82930"/>
        <dbReference type="EC" id="2.5.1.25"/>
    </reaction>
</comment>
<evidence type="ECO:0000256" key="6">
    <source>
        <dbReference type="ARBA" id="ARBA00023242"/>
    </source>
</evidence>
<dbReference type="STRING" id="554055.A0A2P6V9V9"/>
<evidence type="ECO:0000256" key="1">
    <source>
        <dbReference type="ARBA" id="ARBA00004123"/>
    </source>
</evidence>
<evidence type="ECO:0000256" key="7">
    <source>
        <dbReference type="ARBA" id="ARBA00037050"/>
    </source>
</evidence>
<dbReference type="AlphaFoldDB" id="A0A2P6V9V9"/>
<dbReference type="PANTHER" id="PTHR15627:SF8">
    <property type="entry name" value="TRNA-URIDINE AMINOCARBOXYPROPYLTRANSFERASE 1"/>
    <property type="match status" value="1"/>
</dbReference>
<gene>
    <name evidence="14" type="ORF">C2E20_5613</name>
</gene>
<dbReference type="EMBL" id="LHPF02000017">
    <property type="protein sequence ID" value="PSC70879.1"/>
    <property type="molecule type" value="Genomic_DNA"/>
</dbReference>
<dbReference type="GO" id="GO:0005634">
    <property type="term" value="C:nucleus"/>
    <property type="evidence" value="ECO:0007669"/>
    <property type="project" value="UniProtKB-SubCell"/>
</dbReference>
<dbReference type="InterPro" id="IPR005636">
    <property type="entry name" value="DTW"/>
</dbReference>
<comment type="subcellular location">
    <subcellularLocation>
        <location evidence="1">Nucleus</location>
    </subcellularLocation>
</comment>
<dbReference type="EC" id="2.5.1.25" evidence="2"/>
<feature type="domain" description="DTW" evidence="13">
    <location>
        <begin position="39"/>
        <end position="234"/>
    </location>
</feature>
<evidence type="ECO:0000256" key="11">
    <source>
        <dbReference type="ARBA" id="ARBA00048718"/>
    </source>
</evidence>
<dbReference type="PANTHER" id="PTHR15627">
    <property type="entry name" value="NATURAL KILLER CELL-SPECIFIC ANTIGEN KLIP1"/>
    <property type="match status" value="1"/>
</dbReference>
<sequence>MEPDRSTPEEGGSAEPRAASAEGTSSSGRKPCPRCGKSCGGYCSDCVVVLDPAAPQGLRLPLRLHILQHGETNARSTALHAALMAPADVQLHRHAGSTTSRRCDPLALQLPEWDPASTAVLFPEGPDTPAVGDPACPPFQQLVVLESNWRKARGLLRHPRLAGLPRVQLPREVCSTEFEWRRGDGSFRGAVDEGLSSIEAIVHACRLLGSAGESYDSLLYFFRQQQAYVKKRGALPTSRQEARARQKKPRAARGQQERAAADGGGAAAPL</sequence>
<accession>A0A2P6V9V9</accession>
<keyword evidence="4" id="KW-0949">S-adenosyl-L-methionine</keyword>
<protein>
    <recommendedName>
        <fullName evidence="9">tRNA-uridine aminocarboxypropyltransferase 1</fullName>
        <ecNumber evidence="2">2.5.1.25</ecNumber>
    </recommendedName>
    <alternativeName>
        <fullName evidence="10">DTW domain-containing protein 1</fullName>
    </alternativeName>
</protein>
<comment type="caution">
    <text evidence="14">The sequence shown here is derived from an EMBL/GenBank/DDBJ whole genome shotgun (WGS) entry which is preliminary data.</text>
</comment>